<feature type="compositionally biased region" description="Low complexity" evidence="4">
    <location>
        <begin position="456"/>
        <end position="472"/>
    </location>
</feature>
<evidence type="ECO:0000313" key="7">
    <source>
        <dbReference type="Proteomes" id="UP000076154"/>
    </source>
</evidence>
<comment type="caution">
    <text evidence="6">The sequence shown here is derived from an EMBL/GenBank/DDBJ whole genome shotgun (WGS) entry which is preliminary data.</text>
</comment>
<dbReference type="InterPro" id="IPR036910">
    <property type="entry name" value="HMG_box_dom_sf"/>
</dbReference>
<dbReference type="CDD" id="cd01389">
    <property type="entry name" value="HMG-box_ROX1-like"/>
    <property type="match status" value="1"/>
</dbReference>
<feature type="region of interest" description="Disordered" evidence="4">
    <location>
        <begin position="12"/>
        <end position="70"/>
    </location>
</feature>
<dbReference type="InParanoid" id="A0A369J5R2"/>
<dbReference type="PROSITE" id="PS50118">
    <property type="entry name" value="HMG_BOX_2"/>
    <property type="match status" value="1"/>
</dbReference>
<feature type="DNA-binding region" description="HMG box" evidence="3">
    <location>
        <begin position="69"/>
        <end position="138"/>
    </location>
</feature>
<proteinExistence type="predicted"/>
<evidence type="ECO:0000256" key="1">
    <source>
        <dbReference type="ARBA" id="ARBA00023125"/>
    </source>
</evidence>
<dbReference type="PANTHER" id="PTHR45789">
    <property type="entry name" value="FI18025P1"/>
    <property type="match status" value="1"/>
</dbReference>
<evidence type="ECO:0000256" key="3">
    <source>
        <dbReference type="PROSITE-ProRule" id="PRU00267"/>
    </source>
</evidence>
<dbReference type="SUPFAM" id="SSF47095">
    <property type="entry name" value="HMG-box"/>
    <property type="match status" value="1"/>
</dbReference>
<dbReference type="Pfam" id="PF00505">
    <property type="entry name" value="HMG_box"/>
    <property type="match status" value="1"/>
</dbReference>
<keyword evidence="1 3" id="KW-0238">DNA-binding</keyword>
<feature type="region of interest" description="Disordered" evidence="4">
    <location>
        <begin position="442"/>
        <end position="491"/>
    </location>
</feature>
<dbReference type="AlphaFoldDB" id="A0A369J5R2"/>
<dbReference type="GO" id="GO:0000978">
    <property type="term" value="F:RNA polymerase II cis-regulatory region sequence-specific DNA binding"/>
    <property type="evidence" value="ECO:0007669"/>
    <property type="project" value="TreeGrafter"/>
</dbReference>
<dbReference type="GO" id="GO:0005634">
    <property type="term" value="C:nucleus"/>
    <property type="evidence" value="ECO:0007669"/>
    <property type="project" value="UniProtKB-UniRule"/>
</dbReference>
<reference evidence="6" key="1">
    <citation type="submission" date="2018-04" db="EMBL/GenBank/DDBJ databases">
        <title>Whole genome sequencing of Hypsizygus marmoreus.</title>
        <authorList>
            <person name="Choi I.-G."/>
            <person name="Min B."/>
            <person name="Kim J.-G."/>
            <person name="Kim S."/>
            <person name="Oh Y.-L."/>
            <person name="Kong W.-S."/>
            <person name="Park H."/>
            <person name="Jeong J."/>
            <person name="Song E.-S."/>
        </authorList>
    </citation>
    <scope>NUCLEOTIDE SEQUENCE [LARGE SCALE GENOMIC DNA]</scope>
    <source>
        <strain evidence="6">51987-8</strain>
    </source>
</reference>
<dbReference type="Gene3D" id="1.10.30.10">
    <property type="entry name" value="High mobility group box domain"/>
    <property type="match status" value="1"/>
</dbReference>
<evidence type="ECO:0000256" key="2">
    <source>
        <dbReference type="ARBA" id="ARBA00023242"/>
    </source>
</evidence>
<feature type="region of interest" description="Disordered" evidence="4">
    <location>
        <begin position="138"/>
        <end position="191"/>
    </location>
</feature>
<protein>
    <recommendedName>
        <fullName evidence="5">HMG box domain-containing protein</fullName>
    </recommendedName>
</protein>
<dbReference type="STRING" id="39966.A0A369J5R2"/>
<evidence type="ECO:0000313" key="6">
    <source>
        <dbReference type="EMBL" id="RDB16500.1"/>
    </source>
</evidence>
<name>A0A369J5R2_HYPMA</name>
<accession>A0A369J5R2</accession>
<evidence type="ECO:0000259" key="5">
    <source>
        <dbReference type="PROSITE" id="PS50118"/>
    </source>
</evidence>
<keyword evidence="2 3" id="KW-0539">Nucleus</keyword>
<dbReference type="GO" id="GO:0000981">
    <property type="term" value="F:DNA-binding transcription factor activity, RNA polymerase II-specific"/>
    <property type="evidence" value="ECO:0007669"/>
    <property type="project" value="TreeGrafter"/>
</dbReference>
<organism evidence="6 7">
    <name type="scientific">Hypsizygus marmoreus</name>
    <name type="common">White beech mushroom</name>
    <name type="synonym">Agaricus marmoreus</name>
    <dbReference type="NCBI Taxonomy" id="39966"/>
    <lineage>
        <taxon>Eukaryota</taxon>
        <taxon>Fungi</taxon>
        <taxon>Dikarya</taxon>
        <taxon>Basidiomycota</taxon>
        <taxon>Agaricomycotina</taxon>
        <taxon>Agaricomycetes</taxon>
        <taxon>Agaricomycetidae</taxon>
        <taxon>Agaricales</taxon>
        <taxon>Tricholomatineae</taxon>
        <taxon>Lyophyllaceae</taxon>
        <taxon>Hypsizygus</taxon>
    </lineage>
</organism>
<evidence type="ECO:0000256" key="4">
    <source>
        <dbReference type="SAM" id="MobiDB-lite"/>
    </source>
</evidence>
<feature type="domain" description="HMG box" evidence="5">
    <location>
        <begin position="69"/>
        <end position="138"/>
    </location>
</feature>
<dbReference type="InterPro" id="IPR009071">
    <property type="entry name" value="HMG_box_dom"/>
</dbReference>
<dbReference type="OrthoDB" id="6247875at2759"/>
<gene>
    <name evidence="6" type="ORF">Hypma_002958</name>
</gene>
<dbReference type="Proteomes" id="UP000076154">
    <property type="component" value="Unassembled WGS sequence"/>
</dbReference>
<dbReference type="InterPro" id="IPR051356">
    <property type="entry name" value="SOX/SOX-like_TF"/>
</dbReference>
<feature type="compositionally biased region" description="Low complexity" evidence="4">
    <location>
        <begin position="26"/>
        <end position="40"/>
    </location>
</feature>
<sequence>MALSSTGLIKNESFGRASFTSTDHAPPTTMPTSVSSTKPTRPINLPIPTYLPQDPTKKSHARKQPHGHVRRPRNAFILFRCDFVRQKKVPDDVENDHRNISRIVGTVWRQMSEREREPWVRMAEREKRLHRKVYPGYRYSPAGEAVGGKKKKRGDVSDGDGDGDVCAQRRSSSCPPVQPMDQPTRGRVSSRPQVPAFTIIPPTVPAIPDLLSLRRSSSCPPGAPRIASSATTLPDETALLVTRDDLARRPSRVVMYQTSPSPLSFPSPASSSSLFSLDPDQHHQYTFVRDLGPHTRPVLETGAYRLGPPGDAPGWDSAPRDPIPWSWDELGTSLNGAGFFPTFTNPFGLGSGFSGGEEAFAGIPFPASMSVPPHETNADKVKLFSNMGATVGHSGSSTPQAPFNLNLALLPPPMSSSLRSTPMMKNNVELTGFNDVFSVSTSTTPRTQFSPPPPSTFFVSPTSSSPSSSSVPHGFLHNHHHDLTSTSTPVPDNDLNFGMPMLRDFSRMSIDAEIVGMGEVGAELLGSGYSDCDLGYDFTGGDSGGAGYFSG</sequence>
<keyword evidence="7" id="KW-1185">Reference proteome</keyword>
<feature type="compositionally biased region" description="Basic residues" evidence="4">
    <location>
        <begin position="58"/>
        <end position="70"/>
    </location>
</feature>
<dbReference type="EMBL" id="LUEZ02000124">
    <property type="protein sequence ID" value="RDB16500.1"/>
    <property type="molecule type" value="Genomic_DNA"/>
</dbReference>
<dbReference type="PANTHER" id="PTHR45789:SF2">
    <property type="entry name" value="FI18025P1"/>
    <property type="match status" value="1"/>
</dbReference>
<dbReference type="SMART" id="SM00398">
    <property type="entry name" value="HMG"/>
    <property type="match status" value="1"/>
</dbReference>